<gene>
    <name evidence="2" type="ORF">FSB_LOCUS25693</name>
</gene>
<evidence type="ECO:0000256" key="1">
    <source>
        <dbReference type="SAM" id="MobiDB-lite"/>
    </source>
</evidence>
<organism evidence="2">
    <name type="scientific">Fagus sylvatica</name>
    <name type="common">Beechnut</name>
    <dbReference type="NCBI Taxonomy" id="28930"/>
    <lineage>
        <taxon>Eukaryota</taxon>
        <taxon>Viridiplantae</taxon>
        <taxon>Streptophyta</taxon>
        <taxon>Embryophyta</taxon>
        <taxon>Tracheophyta</taxon>
        <taxon>Spermatophyta</taxon>
        <taxon>Magnoliopsida</taxon>
        <taxon>eudicotyledons</taxon>
        <taxon>Gunneridae</taxon>
        <taxon>Pentapetalae</taxon>
        <taxon>rosids</taxon>
        <taxon>fabids</taxon>
        <taxon>Fagales</taxon>
        <taxon>Fagaceae</taxon>
        <taxon>Fagus</taxon>
    </lineage>
</organism>
<dbReference type="EMBL" id="OIVN01001802">
    <property type="protein sequence ID" value="SPC97811.1"/>
    <property type="molecule type" value="Genomic_DNA"/>
</dbReference>
<protein>
    <submittedName>
        <fullName evidence="2">Uncharacterized protein</fullName>
    </submittedName>
</protein>
<name>A0A2N9GEY0_FAGSY</name>
<proteinExistence type="predicted"/>
<evidence type="ECO:0000313" key="2">
    <source>
        <dbReference type="EMBL" id="SPC97811.1"/>
    </source>
</evidence>
<feature type="region of interest" description="Disordered" evidence="1">
    <location>
        <begin position="179"/>
        <end position="200"/>
    </location>
</feature>
<accession>A0A2N9GEY0</accession>
<reference evidence="2" key="1">
    <citation type="submission" date="2018-02" db="EMBL/GenBank/DDBJ databases">
        <authorList>
            <person name="Cohen D.B."/>
            <person name="Kent A.D."/>
        </authorList>
    </citation>
    <scope>NUCLEOTIDE SEQUENCE</scope>
</reference>
<sequence length="451" mass="50193">MAWLGNTIDMAASKNTGGEFFRHHRDGYKAIHAIRRSNQHGQYLEISEFHSGSRKGVIRIPAGLEQQGWAQFSLFCKGHQKNATLPQPQITNECRREVARTTVMNKVIEGGKPQIKPQDIIFQKHVTDSGNKAKGVISVDMPKDMVNSRVQLNLELELGRGPDGTWVISRAKLQTPEPTRTHLTKPISHSAGPSIRPVSQQVWRPKIQPIKRTHQNPQNTMPPEASTKAECSTPEPCTSDKKARDTAAVPTNSDDVSKVGTWAFPLLPNPFYALIFIEVGYRVNGDSSFGDEVTRTWGSSSDWVLELRDGKTISIPLSLIRQPSTVVPCIPDSTEEPKVLLLEGFDDMGSSEGQVDSEEDDDEEEDVSVVWEDPELSKEGGMVVCCEENDRPLEIEPLAALLPSSHLPELRSDEARDTIPPSEWVLGKYKEFGEYIGASYEGYEEEVIQLL</sequence>
<feature type="region of interest" description="Disordered" evidence="1">
    <location>
        <begin position="213"/>
        <end position="254"/>
    </location>
</feature>
<dbReference type="AlphaFoldDB" id="A0A2N9GEY0"/>